<comment type="catalytic activity">
    <reaction evidence="1">
        <text>ATP + H2O = ADP + phosphate + H(+)</text>
        <dbReference type="Rhea" id="RHEA:13065"/>
        <dbReference type="ChEBI" id="CHEBI:15377"/>
        <dbReference type="ChEBI" id="CHEBI:15378"/>
        <dbReference type="ChEBI" id="CHEBI:30616"/>
        <dbReference type="ChEBI" id="CHEBI:43474"/>
        <dbReference type="ChEBI" id="CHEBI:456216"/>
        <dbReference type="EC" id="5.6.2.3"/>
    </reaction>
</comment>
<dbReference type="GO" id="GO:0000723">
    <property type="term" value="P:telomere maintenance"/>
    <property type="evidence" value="ECO:0007669"/>
    <property type="project" value="InterPro"/>
</dbReference>
<keyword evidence="1" id="KW-0378">Hydrolase</keyword>
<organism evidence="3">
    <name type="scientific">Tanacetum cinerariifolium</name>
    <name type="common">Dalmatian daisy</name>
    <name type="synonym">Chrysanthemum cinerariifolium</name>
    <dbReference type="NCBI Taxonomy" id="118510"/>
    <lineage>
        <taxon>Eukaryota</taxon>
        <taxon>Viridiplantae</taxon>
        <taxon>Streptophyta</taxon>
        <taxon>Embryophyta</taxon>
        <taxon>Tracheophyta</taxon>
        <taxon>Spermatophyta</taxon>
        <taxon>Magnoliopsida</taxon>
        <taxon>eudicotyledons</taxon>
        <taxon>Gunneridae</taxon>
        <taxon>Pentapetalae</taxon>
        <taxon>asterids</taxon>
        <taxon>campanulids</taxon>
        <taxon>Asterales</taxon>
        <taxon>Asteraceae</taxon>
        <taxon>Asteroideae</taxon>
        <taxon>Anthemideae</taxon>
        <taxon>Anthemidinae</taxon>
        <taxon>Tanacetum</taxon>
    </lineage>
</organism>
<proteinExistence type="inferred from homology"/>
<comment type="caution">
    <text evidence="3">The sequence shown here is derived from an EMBL/GenBank/DDBJ whole genome shotgun (WGS) entry which is preliminary data.</text>
</comment>
<dbReference type="InterPro" id="IPR010285">
    <property type="entry name" value="DNA_helicase_pif1-like_DEAD"/>
</dbReference>
<keyword evidence="1" id="KW-0547">Nucleotide-binding</keyword>
<protein>
    <recommendedName>
        <fullName evidence="1">ATP-dependent DNA helicase</fullName>
        <ecNumber evidence="1">5.6.2.3</ecNumber>
    </recommendedName>
</protein>
<dbReference type="InterPro" id="IPR027417">
    <property type="entry name" value="P-loop_NTPase"/>
</dbReference>
<accession>A0A6L2NRY0</accession>
<dbReference type="EC" id="5.6.2.3" evidence="1"/>
<dbReference type="SUPFAM" id="SSF52540">
    <property type="entry name" value="P-loop containing nucleoside triphosphate hydrolases"/>
    <property type="match status" value="1"/>
</dbReference>
<dbReference type="EMBL" id="BKCJ010009511">
    <property type="protein sequence ID" value="GEU87304.1"/>
    <property type="molecule type" value="Genomic_DNA"/>
</dbReference>
<dbReference type="PANTHER" id="PTHR10492">
    <property type="match status" value="1"/>
</dbReference>
<evidence type="ECO:0000313" key="3">
    <source>
        <dbReference type="EMBL" id="GEU87304.1"/>
    </source>
</evidence>
<evidence type="ECO:0000256" key="1">
    <source>
        <dbReference type="RuleBase" id="RU363044"/>
    </source>
</evidence>
<dbReference type="GO" id="GO:0005524">
    <property type="term" value="F:ATP binding"/>
    <property type="evidence" value="ECO:0007669"/>
    <property type="project" value="UniProtKB-KW"/>
</dbReference>
<dbReference type="GO" id="GO:0016787">
    <property type="term" value="F:hydrolase activity"/>
    <property type="evidence" value="ECO:0007669"/>
    <property type="project" value="UniProtKB-KW"/>
</dbReference>
<keyword evidence="1" id="KW-0067">ATP-binding</keyword>
<keyword evidence="1" id="KW-0234">DNA repair</keyword>
<reference evidence="3" key="1">
    <citation type="journal article" date="2019" name="Sci. Rep.">
        <title>Draft genome of Tanacetum cinerariifolium, the natural source of mosquito coil.</title>
        <authorList>
            <person name="Yamashiro T."/>
            <person name="Shiraishi A."/>
            <person name="Satake H."/>
            <person name="Nakayama K."/>
        </authorList>
    </citation>
    <scope>NUCLEOTIDE SEQUENCE</scope>
</reference>
<comment type="similarity">
    <text evidence="1">Belongs to the helicase family.</text>
</comment>
<gene>
    <name evidence="3" type="ORF">Tci_059282</name>
</gene>
<dbReference type="GO" id="GO:0006281">
    <property type="term" value="P:DNA repair"/>
    <property type="evidence" value="ECO:0007669"/>
    <property type="project" value="UniProtKB-KW"/>
</dbReference>
<dbReference type="GO" id="GO:0006310">
    <property type="term" value="P:DNA recombination"/>
    <property type="evidence" value="ECO:0007669"/>
    <property type="project" value="UniProtKB-KW"/>
</dbReference>
<evidence type="ECO:0000259" key="2">
    <source>
        <dbReference type="Pfam" id="PF05970"/>
    </source>
</evidence>
<feature type="domain" description="DNA helicase Pif1-like DEAD-box helicase" evidence="2">
    <location>
        <begin position="54"/>
        <end position="130"/>
    </location>
</feature>
<dbReference type="Pfam" id="PF05970">
    <property type="entry name" value="PIF1"/>
    <property type="match status" value="1"/>
</dbReference>
<keyword evidence="1" id="KW-0233">DNA recombination</keyword>
<name>A0A6L2NRY0_TANCI</name>
<dbReference type="AlphaFoldDB" id="A0A6L2NRY0"/>
<sequence length="131" mass="14429">MVLKDINVYMQSMGKSVDNFDLPDLNMQSGGFREMEEEYSIIVEEEHLRARKALNPDQQAAYNEIMKHVDGHSPGVFFIDGPGGTRKTYIYKALLAEVRSRGLMAVATASSGAAANNMPGGRTAHPRSKIL</sequence>
<keyword evidence="1" id="KW-0227">DNA damage</keyword>
<dbReference type="Gene3D" id="3.40.50.300">
    <property type="entry name" value="P-loop containing nucleotide triphosphate hydrolases"/>
    <property type="match status" value="1"/>
</dbReference>
<comment type="cofactor">
    <cofactor evidence="1">
        <name>Mg(2+)</name>
        <dbReference type="ChEBI" id="CHEBI:18420"/>
    </cofactor>
</comment>
<dbReference type="PANTHER" id="PTHR10492:SF94">
    <property type="entry name" value="ATP-DEPENDENT DNA HELICASE"/>
    <property type="match status" value="1"/>
</dbReference>
<dbReference type="GO" id="GO:0043139">
    <property type="term" value="F:5'-3' DNA helicase activity"/>
    <property type="evidence" value="ECO:0007669"/>
    <property type="project" value="UniProtKB-EC"/>
</dbReference>
<keyword evidence="1" id="KW-0347">Helicase</keyword>